<evidence type="ECO:0000313" key="1">
    <source>
        <dbReference type="EMBL" id="SDQ76223.1"/>
    </source>
</evidence>
<proteinExistence type="predicted"/>
<accession>A0A1H1DIB4</accession>
<reference evidence="2" key="1">
    <citation type="submission" date="2016-10" db="EMBL/GenBank/DDBJ databases">
        <authorList>
            <person name="Varghese N."/>
            <person name="Submissions S."/>
        </authorList>
    </citation>
    <scope>NUCLEOTIDE SEQUENCE [LARGE SCALE GENOMIC DNA]</scope>
    <source>
        <strain evidence="2">DSM 44142</strain>
    </source>
</reference>
<sequence length="370" mass="40688">MKDTNQSAGDNATQVHAQSVTVIQNGMTVADVEKIAEIVFARNAQVYIAQAQNEARERVDDFNHTFIGQAMADPDFEISSLGRARVQAALFSAQSGFAENGTEELRDVLSKLLLQLIKEPSDTTTEAILRQAIDAAPRLTSTQLNAVSVIAKLTYTSMTNAMSPTHLFNGLEVNYAAYYDAIPSSQLEYSYIGSVGVGFMLYGTTPFEHIHKTYKSIMFAPIMYGEIPHEIRAKLEAEYNQGVSVASDGTEELQIPVAYQEALRNWDGSDYGAPTGTVIELSKYLKSRIESPLSIDDLKALMKKRNPRLFAFLSQLSETNALHFQLNMVGVMIAGIEQENRDPSTPAVVMQVFDQLRAGVEATTPSPEVE</sequence>
<dbReference type="EMBL" id="FNLF01000002">
    <property type="protein sequence ID" value="SDQ76223.1"/>
    <property type="molecule type" value="Genomic_DNA"/>
</dbReference>
<dbReference type="RefSeq" id="WP_068565951.1">
    <property type="nucleotide sequence ID" value="NZ_FNLF01000002.1"/>
</dbReference>
<dbReference type="AlphaFoldDB" id="A0A1H1DIB4"/>
<dbReference type="NCBIfam" id="NF045477">
    <property type="entry name" value="LPO_1073_dom"/>
    <property type="match status" value="1"/>
</dbReference>
<dbReference type="Proteomes" id="UP000183053">
    <property type="component" value="Unassembled WGS sequence"/>
</dbReference>
<dbReference type="InterPro" id="IPR053773">
    <property type="entry name" value="Vpar_1526-like"/>
</dbReference>
<evidence type="ECO:0000313" key="2">
    <source>
        <dbReference type="Proteomes" id="UP000183053"/>
    </source>
</evidence>
<keyword evidence="2" id="KW-1185">Reference proteome</keyword>
<organism evidence="1 2">
    <name type="scientific">Tsukamurella pulmonis</name>
    <dbReference type="NCBI Taxonomy" id="47312"/>
    <lineage>
        <taxon>Bacteria</taxon>
        <taxon>Bacillati</taxon>
        <taxon>Actinomycetota</taxon>
        <taxon>Actinomycetes</taxon>
        <taxon>Mycobacteriales</taxon>
        <taxon>Tsukamurellaceae</taxon>
        <taxon>Tsukamurella</taxon>
    </lineage>
</organism>
<name>A0A1H1DIB4_9ACTN</name>
<gene>
    <name evidence="1" type="ORF">SAMN04489765_1744</name>
</gene>
<protein>
    <submittedName>
        <fullName evidence="1">Uncharacterized protein</fullName>
    </submittedName>
</protein>